<name>A0A5B0X1V8_9GAMM</name>
<evidence type="ECO:0000256" key="10">
    <source>
        <dbReference type="ARBA" id="ARBA00023237"/>
    </source>
</evidence>
<keyword evidence="8 12" id="KW-0798">TonB box</keyword>
<evidence type="ECO:0000259" key="15">
    <source>
        <dbReference type="Pfam" id="PF07715"/>
    </source>
</evidence>
<feature type="signal peptide" evidence="13">
    <location>
        <begin position="1"/>
        <end position="30"/>
    </location>
</feature>
<comment type="subcellular location">
    <subcellularLocation>
        <location evidence="1 11">Cell outer membrane</location>
        <topology evidence="1 11">Multi-pass membrane protein</topology>
    </subcellularLocation>
</comment>
<dbReference type="InterPro" id="IPR039426">
    <property type="entry name" value="TonB-dep_rcpt-like"/>
</dbReference>
<feature type="domain" description="TonB-dependent receptor-like beta-barrel" evidence="14">
    <location>
        <begin position="301"/>
        <end position="716"/>
    </location>
</feature>
<evidence type="ECO:0000256" key="3">
    <source>
        <dbReference type="ARBA" id="ARBA00022452"/>
    </source>
</evidence>
<dbReference type="Pfam" id="PF00593">
    <property type="entry name" value="TonB_dep_Rec_b-barrel"/>
    <property type="match status" value="1"/>
</dbReference>
<dbReference type="CDD" id="cd01347">
    <property type="entry name" value="ligand_gated_channel"/>
    <property type="match status" value="1"/>
</dbReference>
<keyword evidence="13" id="KW-0732">Signal</keyword>
<evidence type="ECO:0000313" key="17">
    <source>
        <dbReference type="Proteomes" id="UP000323708"/>
    </source>
</evidence>
<keyword evidence="5 11" id="KW-0812">Transmembrane</keyword>
<evidence type="ECO:0000259" key="14">
    <source>
        <dbReference type="Pfam" id="PF00593"/>
    </source>
</evidence>
<dbReference type="GO" id="GO:0009279">
    <property type="term" value="C:cell outer membrane"/>
    <property type="evidence" value="ECO:0007669"/>
    <property type="project" value="UniProtKB-SubCell"/>
</dbReference>
<evidence type="ECO:0000256" key="8">
    <source>
        <dbReference type="ARBA" id="ARBA00023077"/>
    </source>
</evidence>
<proteinExistence type="inferred from homology"/>
<evidence type="ECO:0000256" key="12">
    <source>
        <dbReference type="RuleBase" id="RU003357"/>
    </source>
</evidence>
<evidence type="ECO:0000313" key="16">
    <source>
        <dbReference type="EMBL" id="KAA1192658.1"/>
    </source>
</evidence>
<keyword evidence="4" id="KW-0410">Iron transport</keyword>
<evidence type="ECO:0000256" key="6">
    <source>
        <dbReference type="ARBA" id="ARBA00023004"/>
    </source>
</evidence>
<keyword evidence="6" id="KW-0408">Iron</keyword>
<keyword evidence="16" id="KW-0675">Receptor</keyword>
<dbReference type="SUPFAM" id="SSF56935">
    <property type="entry name" value="Porins"/>
    <property type="match status" value="1"/>
</dbReference>
<evidence type="ECO:0000256" key="1">
    <source>
        <dbReference type="ARBA" id="ARBA00004571"/>
    </source>
</evidence>
<evidence type="ECO:0000256" key="4">
    <source>
        <dbReference type="ARBA" id="ARBA00022496"/>
    </source>
</evidence>
<evidence type="ECO:0000256" key="2">
    <source>
        <dbReference type="ARBA" id="ARBA00022448"/>
    </source>
</evidence>
<evidence type="ECO:0000256" key="5">
    <source>
        <dbReference type="ARBA" id="ARBA00022692"/>
    </source>
</evidence>
<dbReference type="Proteomes" id="UP000323708">
    <property type="component" value="Unassembled WGS sequence"/>
</dbReference>
<keyword evidence="3 11" id="KW-1134">Transmembrane beta strand</keyword>
<organism evidence="16 17">
    <name type="scientific">Pseudohalioglobus sediminis</name>
    <dbReference type="NCBI Taxonomy" id="2606449"/>
    <lineage>
        <taxon>Bacteria</taxon>
        <taxon>Pseudomonadati</taxon>
        <taxon>Pseudomonadota</taxon>
        <taxon>Gammaproteobacteria</taxon>
        <taxon>Cellvibrionales</taxon>
        <taxon>Halieaceae</taxon>
        <taxon>Pseudohalioglobus</taxon>
    </lineage>
</organism>
<dbReference type="InterPro" id="IPR000531">
    <property type="entry name" value="Beta-barrel_TonB"/>
</dbReference>
<feature type="domain" description="TonB-dependent receptor plug" evidence="15">
    <location>
        <begin position="48"/>
        <end position="153"/>
    </location>
</feature>
<evidence type="ECO:0000256" key="13">
    <source>
        <dbReference type="SAM" id="SignalP"/>
    </source>
</evidence>
<keyword evidence="17" id="KW-1185">Reference proteome</keyword>
<evidence type="ECO:0000256" key="9">
    <source>
        <dbReference type="ARBA" id="ARBA00023136"/>
    </source>
</evidence>
<evidence type="ECO:0000256" key="11">
    <source>
        <dbReference type="PROSITE-ProRule" id="PRU01360"/>
    </source>
</evidence>
<evidence type="ECO:0000256" key="7">
    <source>
        <dbReference type="ARBA" id="ARBA00023065"/>
    </source>
</evidence>
<dbReference type="GO" id="GO:0006826">
    <property type="term" value="P:iron ion transport"/>
    <property type="evidence" value="ECO:0007669"/>
    <property type="project" value="UniProtKB-KW"/>
</dbReference>
<reference evidence="16 17" key="1">
    <citation type="submission" date="2019-09" db="EMBL/GenBank/DDBJ databases">
        <authorList>
            <person name="Chen X.-Y."/>
        </authorList>
    </citation>
    <scope>NUCLEOTIDE SEQUENCE [LARGE SCALE GENOMIC DNA]</scope>
    <source>
        <strain evidence="16 17">NY5</strain>
    </source>
</reference>
<dbReference type="PANTHER" id="PTHR32552">
    <property type="entry name" value="FERRICHROME IRON RECEPTOR-RELATED"/>
    <property type="match status" value="1"/>
</dbReference>
<accession>A0A5B0X1V8</accession>
<keyword evidence="2 11" id="KW-0813">Transport</keyword>
<keyword evidence="9 11" id="KW-0472">Membrane</keyword>
<dbReference type="PROSITE" id="PS52016">
    <property type="entry name" value="TONB_DEPENDENT_REC_3"/>
    <property type="match status" value="1"/>
</dbReference>
<feature type="chain" id="PRO_5022943242" evidence="13">
    <location>
        <begin position="31"/>
        <end position="752"/>
    </location>
</feature>
<comment type="caution">
    <text evidence="16">The sequence shown here is derived from an EMBL/GenBank/DDBJ whole genome shotgun (WGS) entry which is preliminary data.</text>
</comment>
<dbReference type="AlphaFoldDB" id="A0A5B0X1V8"/>
<dbReference type="RefSeq" id="WP_149610941.1">
    <property type="nucleotide sequence ID" value="NZ_VTUX01000003.1"/>
</dbReference>
<dbReference type="InterPro" id="IPR012910">
    <property type="entry name" value="Plug_dom"/>
</dbReference>
<keyword evidence="10 11" id="KW-0998">Cell outer membrane</keyword>
<gene>
    <name evidence="16" type="ORF">F0M18_08330</name>
</gene>
<dbReference type="Gene3D" id="2.40.170.20">
    <property type="entry name" value="TonB-dependent receptor, beta-barrel domain"/>
    <property type="match status" value="1"/>
</dbReference>
<dbReference type="EMBL" id="VTUX01000003">
    <property type="protein sequence ID" value="KAA1192658.1"/>
    <property type="molecule type" value="Genomic_DNA"/>
</dbReference>
<keyword evidence="7" id="KW-0406">Ion transport</keyword>
<dbReference type="InterPro" id="IPR036942">
    <property type="entry name" value="Beta-barrel_TonB_sf"/>
</dbReference>
<protein>
    <submittedName>
        <fullName evidence="16">TonB-dependent receptor</fullName>
    </submittedName>
</protein>
<dbReference type="PANTHER" id="PTHR32552:SF81">
    <property type="entry name" value="TONB-DEPENDENT OUTER MEMBRANE RECEPTOR"/>
    <property type="match status" value="1"/>
</dbReference>
<sequence>MPKQRVGRLSGNCVRGIAALFMAQSTMAGAQTVLEEITVTATKREENVQDVSISMTAMTGDMIEAFGFQDALEVFNQIPNVFADEGSFSGALTIRGNATLNPTLAGEGNVALYFDDVYRPQAYYGGNNLLDLERVEVLRGPQGTLFGRNSTSGLVHFISRKPTEEFEGYATLEVGSYDTRIIEAAISGPINDTISGRLAVQYHEDDGFQENLGPAGGDLAKTDRLTGRGHLNFELGERADLLLTVEASDRDDVGKGFHYWGLLDPVTLAQCDAKRIRAGACVGGGGYFGLPAFGDPDLDPEKVYTELDPDNGENSYTLETSTGIARLNYSLTENIGLVSITAYETMSRFFNPDEDASATGVFGGQFQLNDHYSQDSDQFTQELRLEGAHDGLEWTAGFFYFDEDRDATSTVKDFETVQSPDTIVEASTESWAVFGQAAVTLGEQFRLIGGLRYTEDDKETEVLTAGVRGSDELSSTSTDGKIGLEWRPREDWMFYGTISTAFRSGNFNTDLLFGDISLLTSVKPEEVENYEAGFKLKLADGRAIVNGALFYQEVSDKQGISYDNALGAPAARLISIGDAKIQGAELEVLAAPIEQLELSLGVGWLDGEYEAPEDFYLLANFGTGDRAFQGDQYFIDGSSLGASAPEWTVNGVVRYHLPTGDYGASTLQLDFNYRDATEGIGGNDITYSEDRLLTNLRLFWNSPSERWQVEAYVENIFEEEYIDNMYALSGVDYASGNMGRPRWYGVKLGVNF</sequence>
<dbReference type="Pfam" id="PF07715">
    <property type="entry name" value="Plug"/>
    <property type="match status" value="1"/>
</dbReference>
<comment type="similarity">
    <text evidence="11 12">Belongs to the TonB-dependent receptor family.</text>
</comment>